<dbReference type="EMBL" id="JASJUT010000013">
    <property type="protein sequence ID" value="MDK2597926.1"/>
    <property type="molecule type" value="Genomic_DNA"/>
</dbReference>
<gene>
    <name evidence="2" type="ORF">QNM18_22940</name>
</gene>
<evidence type="ECO:0000313" key="3">
    <source>
        <dbReference type="Proteomes" id="UP001231915"/>
    </source>
</evidence>
<evidence type="ECO:0000313" key="2">
    <source>
        <dbReference type="EMBL" id="MDK2597926.1"/>
    </source>
</evidence>
<feature type="domain" description="HTH cro/C1-type" evidence="1">
    <location>
        <begin position="9"/>
        <end position="63"/>
    </location>
</feature>
<name>A0ABT7ES85_9GAMM</name>
<dbReference type="Pfam" id="PF01381">
    <property type="entry name" value="HTH_3"/>
    <property type="match status" value="1"/>
</dbReference>
<keyword evidence="3" id="KW-1185">Reference proteome</keyword>
<proteinExistence type="predicted"/>
<accession>A0ABT7ES85</accession>
<dbReference type="SUPFAM" id="SSF47413">
    <property type="entry name" value="lambda repressor-like DNA-binding domains"/>
    <property type="match status" value="1"/>
</dbReference>
<sequence length="162" mass="18077">MSNSLGEKFKMIRQTTGLSANKFAEKVGIPLSSYKKYEAGDSEVGAPPLLAIANHTDFKQYALWLINGETSPAAGQIMPGQSINDEHVSSSSAISEQRYKAQFVEVVTDCIMTFGFFQWIKVDTEKMDFDKASEYVLNKVTPIIESRYTFQTARTKRKSNVG</sequence>
<dbReference type="InterPro" id="IPR001387">
    <property type="entry name" value="Cro/C1-type_HTH"/>
</dbReference>
<dbReference type="SMART" id="SM00530">
    <property type="entry name" value="HTH_XRE"/>
    <property type="match status" value="1"/>
</dbReference>
<dbReference type="Proteomes" id="UP001231915">
    <property type="component" value="Unassembled WGS sequence"/>
</dbReference>
<dbReference type="InterPro" id="IPR010982">
    <property type="entry name" value="Lambda_DNA-bd_dom_sf"/>
</dbReference>
<organism evidence="2 3">
    <name type="scientific">Pseudoalteromonas obscura</name>
    <dbReference type="NCBI Taxonomy" id="3048491"/>
    <lineage>
        <taxon>Bacteria</taxon>
        <taxon>Pseudomonadati</taxon>
        <taxon>Pseudomonadota</taxon>
        <taxon>Gammaproteobacteria</taxon>
        <taxon>Alteromonadales</taxon>
        <taxon>Pseudoalteromonadaceae</taxon>
        <taxon>Pseudoalteromonas</taxon>
    </lineage>
</organism>
<dbReference type="Gene3D" id="1.10.260.40">
    <property type="entry name" value="lambda repressor-like DNA-binding domains"/>
    <property type="match status" value="1"/>
</dbReference>
<comment type="caution">
    <text evidence="2">The sequence shown here is derived from an EMBL/GenBank/DDBJ whole genome shotgun (WGS) entry which is preliminary data.</text>
</comment>
<reference evidence="2 3" key="1">
    <citation type="submission" date="2023-05" db="EMBL/GenBank/DDBJ databases">
        <title>Pseudoalteromonas ardens sp. nov., Pseudoalteromonas obscura sp. nov., and Pseudoalteromonas umbrosa sp. nov., isolated from the coral Montipora capitata.</title>
        <authorList>
            <person name="Thomas E.M."/>
            <person name="Smith E.M."/>
            <person name="Papke E."/>
            <person name="Shlafstein M.D."/>
            <person name="Oline D.K."/>
            <person name="Videau P."/>
            <person name="Saw J.H."/>
            <person name="Strangman W.K."/>
            <person name="Ushijima B."/>
        </authorList>
    </citation>
    <scope>NUCLEOTIDE SEQUENCE [LARGE SCALE GENOMIC DNA]</scope>
    <source>
        <strain evidence="2 3">P94</strain>
    </source>
</reference>
<protein>
    <submittedName>
        <fullName evidence="2">Helix-turn-helix transcriptional regulator</fullName>
    </submittedName>
</protein>
<dbReference type="PROSITE" id="PS50943">
    <property type="entry name" value="HTH_CROC1"/>
    <property type="match status" value="1"/>
</dbReference>
<evidence type="ECO:0000259" key="1">
    <source>
        <dbReference type="PROSITE" id="PS50943"/>
    </source>
</evidence>
<dbReference type="RefSeq" id="WP_284138556.1">
    <property type="nucleotide sequence ID" value="NZ_JASJUT010000013.1"/>
</dbReference>
<dbReference type="CDD" id="cd00093">
    <property type="entry name" value="HTH_XRE"/>
    <property type="match status" value="1"/>
</dbReference>